<dbReference type="AlphaFoldDB" id="T0M165"/>
<protein>
    <submittedName>
        <fullName evidence="1">Uncharacterized protein</fullName>
    </submittedName>
</protein>
<organism evidence="1 2">
    <name type="scientific">Colletotrichum gloeosporioides (strain Cg-14)</name>
    <name type="common">Anthracnose fungus</name>
    <name type="synonym">Glomerella cingulata</name>
    <dbReference type="NCBI Taxonomy" id="1237896"/>
    <lineage>
        <taxon>Eukaryota</taxon>
        <taxon>Fungi</taxon>
        <taxon>Dikarya</taxon>
        <taxon>Ascomycota</taxon>
        <taxon>Pezizomycotina</taxon>
        <taxon>Sordariomycetes</taxon>
        <taxon>Hypocreomycetidae</taxon>
        <taxon>Glomerellales</taxon>
        <taxon>Glomerellaceae</taxon>
        <taxon>Colletotrichum</taxon>
        <taxon>Colletotrichum gloeosporioides species complex</taxon>
    </lineage>
</organism>
<evidence type="ECO:0000313" key="2">
    <source>
        <dbReference type="Proteomes" id="UP000015530"/>
    </source>
</evidence>
<proteinExistence type="predicted"/>
<gene>
    <name evidence="1" type="ORF">CGLO_02369</name>
</gene>
<dbReference type="EMBL" id="AMYD01000484">
    <property type="protein sequence ID" value="EQB57496.1"/>
    <property type="molecule type" value="Genomic_DNA"/>
</dbReference>
<dbReference type="Proteomes" id="UP000015530">
    <property type="component" value="Unassembled WGS sequence"/>
</dbReference>
<evidence type="ECO:0000313" key="1">
    <source>
        <dbReference type="EMBL" id="EQB57496.1"/>
    </source>
</evidence>
<name>T0M165_COLGC</name>
<sequence>MHLWHSTTLQKVWNYNATLACEYWTISACPCPQIA</sequence>
<dbReference type="HOGENOM" id="CLU_3368432_0_0_1"/>
<reference evidence="2" key="1">
    <citation type="journal article" date="2013" name="Mol. Plant Microbe Interact.">
        <title>Global aspects of pacC regulation of pathogenicity genes in Colletotrichum gloeosporioides as revealed by transcriptome analysis.</title>
        <authorList>
            <person name="Alkan N."/>
            <person name="Meng X."/>
            <person name="Friedlander G."/>
            <person name="Reuveni E."/>
            <person name="Sukno S."/>
            <person name="Sherman A."/>
            <person name="Thon M."/>
            <person name="Fluhr R."/>
            <person name="Prusky D."/>
        </authorList>
    </citation>
    <scope>NUCLEOTIDE SEQUENCE [LARGE SCALE GENOMIC DNA]</scope>
    <source>
        <strain evidence="2">Cg-14</strain>
    </source>
</reference>
<comment type="caution">
    <text evidence="1">The sequence shown here is derived from an EMBL/GenBank/DDBJ whole genome shotgun (WGS) entry which is preliminary data.</text>
</comment>
<accession>T0M165</accession>